<organism evidence="1">
    <name type="scientific">marine sediment metagenome</name>
    <dbReference type="NCBI Taxonomy" id="412755"/>
    <lineage>
        <taxon>unclassified sequences</taxon>
        <taxon>metagenomes</taxon>
        <taxon>ecological metagenomes</taxon>
    </lineage>
</organism>
<gene>
    <name evidence="1" type="ORF">S01H4_55293</name>
</gene>
<protein>
    <submittedName>
        <fullName evidence="1">Uncharacterized protein</fullName>
    </submittedName>
</protein>
<name>X1DCJ3_9ZZZZ</name>
<comment type="caution">
    <text evidence="1">The sequence shown here is derived from an EMBL/GenBank/DDBJ whole genome shotgun (WGS) entry which is preliminary data.</text>
</comment>
<feature type="non-terminal residue" evidence="1">
    <location>
        <position position="75"/>
    </location>
</feature>
<sequence>MSFSNTSDHTNVRITKPGQCIDLATAAGTQLEHREVVEHLPLEDAQRHADMIVEISWARRSVESRGEHLMNHLPR</sequence>
<accession>X1DCJ3</accession>
<dbReference type="AlphaFoldDB" id="X1DCJ3"/>
<proteinExistence type="predicted"/>
<dbReference type="EMBL" id="BART01031896">
    <property type="protein sequence ID" value="GAH17942.1"/>
    <property type="molecule type" value="Genomic_DNA"/>
</dbReference>
<reference evidence="1" key="1">
    <citation type="journal article" date="2014" name="Front. Microbiol.">
        <title>High frequency of phylogenetically diverse reductive dehalogenase-homologous genes in deep subseafloor sedimentary metagenomes.</title>
        <authorList>
            <person name="Kawai M."/>
            <person name="Futagami T."/>
            <person name="Toyoda A."/>
            <person name="Takaki Y."/>
            <person name="Nishi S."/>
            <person name="Hori S."/>
            <person name="Arai W."/>
            <person name="Tsubouchi T."/>
            <person name="Morono Y."/>
            <person name="Uchiyama I."/>
            <person name="Ito T."/>
            <person name="Fujiyama A."/>
            <person name="Inagaki F."/>
            <person name="Takami H."/>
        </authorList>
    </citation>
    <scope>NUCLEOTIDE SEQUENCE</scope>
    <source>
        <strain evidence="1">Expedition CK06-06</strain>
    </source>
</reference>
<evidence type="ECO:0000313" key="1">
    <source>
        <dbReference type="EMBL" id="GAH17942.1"/>
    </source>
</evidence>